<feature type="domain" description="GPI inositol-deacylase winged helix" evidence="3">
    <location>
        <begin position="599"/>
        <end position="681"/>
    </location>
</feature>
<dbReference type="EMBL" id="FJVC01000389">
    <property type="protein sequence ID" value="CZT49629.1"/>
    <property type="molecule type" value="Genomic_DNA"/>
</dbReference>
<feature type="domain" description="Nephrocystin 3-like N-terminal" evidence="4">
    <location>
        <begin position="392"/>
        <end position="553"/>
    </location>
</feature>
<gene>
    <name evidence="5" type="ORF">RSE6_10506</name>
</gene>
<dbReference type="InterPro" id="IPR027417">
    <property type="entry name" value="P-loop_NTPase"/>
</dbReference>
<reference evidence="6" key="1">
    <citation type="submission" date="2016-03" db="EMBL/GenBank/DDBJ databases">
        <authorList>
            <person name="Guldener U."/>
        </authorList>
    </citation>
    <scope>NUCLEOTIDE SEQUENCE [LARGE SCALE GENOMIC DNA]</scope>
</reference>
<keyword evidence="1" id="KW-0677">Repeat</keyword>
<evidence type="ECO:0000259" key="3">
    <source>
        <dbReference type="Pfam" id="PF22939"/>
    </source>
</evidence>
<dbReference type="InterPro" id="IPR015943">
    <property type="entry name" value="WD40/YVTN_repeat-like_dom_sf"/>
</dbReference>
<evidence type="ECO:0000313" key="6">
    <source>
        <dbReference type="Proteomes" id="UP000177625"/>
    </source>
</evidence>
<protein>
    <recommendedName>
        <fullName evidence="7">DUF676 domain-containing protein</fullName>
    </recommendedName>
</protein>
<dbReference type="InterPro" id="IPR029058">
    <property type="entry name" value="AB_hydrolase_fold"/>
</dbReference>
<feature type="region of interest" description="Disordered" evidence="2">
    <location>
        <begin position="1417"/>
        <end position="1458"/>
    </location>
</feature>
<evidence type="ECO:0000313" key="5">
    <source>
        <dbReference type="EMBL" id="CZT49629.1"/>
    </source>
</evidence>
<evidence type="ECO:0008006" key="7">
    <source>
        <dbReference type="Google" id="ProtNLM"/>
    </source>
</evidence>
<sequence>MSSHPDTSLITSALGILSFLRNFKNLKRNRESVLQSSEPSPASADAFLKLQDHEEERRRASEPTIATKSPLSQQEVAPIAPLLQHQRTPDSSFSRVRPRLYSLSTSRPQVEDPDGLSLVHDCDAPLADLIFVHGLGGSSRKTWSFERDIKNFWPPWLGTERGFLNTRIFSFGYNAHFEEDISIGSHPMIFVVHSMGGLVLKKAYIIGKTDEQFAGMMKQTYGIVFLGTPHRGSNLAVTLNNILRASPALSAKIYINEIDKDSTTISDINEQFRNICGGLNLVSFHETFKTSIGLTKAMVVERDSAILGYPGEISAPLRADHHGLTKFKDRADVNYRDVRNVLRSFLRKIQNPETPPGAASPVTCAVSLDQLLGIKIISDDLDAIKQRRSPHSCQWILRKPSFRDWAEELYEEGPKLYWITGPPTVGKTTLSSFIVNYLRGGFVPGLCQYHFFQAEHHETRTTSYFLRSIAIQIAEVHEGFKAALVTAFLKNSMSFVSQKYQVIWEKIFEGILFCIKFDEPLFWVLDGVDEAESPDIKDQRAQVIESILSKANGSFLWVELALERVDDNWYTPENIHRALDGIPTGMDKIYSRMAESVASQGARKRGMAIKILTWASCAFRPLDIDELLIALDAEFNFGNTRNLEEAIVDVCGNFVVVKHSKVALIHQTARAFLVEERAHTSISIDRHKSHEYMAIKCMNFLSNASKWKEKFSFAQDAISTSGQQSPSHVLLLEPFLWYATTYWAYHVSCAPANLAKSKDLELAVFEFLDKHALLWINAIALGGNLRILTRSAAYLKTWAKRRTRYAAELAPITLSLTSRSRAVDELLRWANDIIRVLGRFGSYLVENPSSILKHVIPFCPHESMLYTKFQHHNNTISVKGISSGKWDDCLARLTMGGDERPSKIMAKDTYFITLLGANGIMIIWHAETCEEARRLRHGEYVTGLEASKTTNLVATAGMRTIKVWDITNGELIYSLTKTNQGRLMSMAFITNDTELLIAYDDCTIVCVDLESAKGKWQFRAEDPSDLEYSCPRFMSFSHDAKRVAIAYRERPVFVWRVDPQLQGQKPLRCIHREDKIKKPEDVWNAPEVVLWQPESSNVLILYQDTKLVDWYLDSCQQIQHDHLKAREMAVSSDGNLLLTSDNNGSLSVWTTGKFCLVYELTHDEFVRDIAFSLDAQRVYDIRDGICNVWEPDALIRSDDAGREDIGTHDSNLYTLPVVSTDDNSRVQISALIIGKHEDFFCTGKADGSVNILEMVNSTQQRKLYAHANSVSVIEMAWSSSEKYFASVDDSGRLIAKRLEKPISRQAKWKVFPLLDARLGFAITQILFSDSEKFLLVSSRKLDRLYSTKTREKLLQVPRPGGVSRRWVQHPINPHLLICVKHDSQESYHWDSLEPVDQEETAAGTSLERNQRELEELRIHEMSSRPEISTRSTSSADNSCRIEPSGAHKNGATEKSTPADKRNQQYWVCTWDVAKGDDGECVKHFFLPKDWLSPDTRRLIKLNDYGTLLCPKNGEVAIVRDGIGI</sequence>
<dbReference type="Pfam" id="PF22939">
    <property type="entry name" value="WHD_GPIID"/>
    <property type="match status" value="1"/>
</dbReference>
<dbReference type="SMART" id="SM00320">
    <property type="entry name" value="WD40"/>
    <property type="match status" value="5"/>
</dbReference>
<feature type="region of interest" description="Disordered" evidence="2">
    <location>
        <begin position="53"/>
        <end position="72"/>
    </location>
</feature>
<dbReference type="PANTHER" id="PTHR10039:SF16">
    <property type="entry name" value="GPI INOSITOL-DEACYLASE"/>
    <property type="match status" value="1"/>
</dbReference>
<organism evidence="5 6">
    <name type="scientific">Rhynchosporium secalis</name>
    <name type="common">Barley scald fungus</name>
    <dbReference type="NCBI Taxonomy" id="38038"/>
    <lineage>
        <taxon>Eukaryota</taxon>
        <taxon>Fungi</taxon>
        <taxon>Dikarya</taxon>
        <taxon>Ascomycota</taxon>
        <taxon>Pezizomycotina</taxon>
        <taxon>Leotiomycetes</taxon>
        <taxon>Helotiales</taxon>
        <taxon>Ploettnerulaceae</taxon>
        <taxon>Rhynchosporium</taxon>
    </lineage>
</organism>
<dbReference type="InterPro" id="IPR056884">
    <property type="entry name" value="NPHP3-like_N"/>
</dbReference>
<dbReference type="Pfam" id="PF24883">
    <property type="entry name" value="NPHP3_N"/>
    <property type="match status" value="1"/>
</dbReference>
<dbReference type="SUPFAM" id="SSF53474">
    <property type="entry name" value="alpha/beta-Hydrolases"/>
    <property type="match status" value="1"/>
</dbReference>
<dbReference type="PANTHER" id="PTHR10039">
    <property type="entry name" value="AMELOGENIN"/>
    <property type="match status" value="1"/>
</dbReference>
<dbReference type="Gene3D" id="3.40.50.1820">
    <property type="entry name" value="alpha/beta hydrolase"/>
    <property type="match status" value="1"/>
</dbReference>
<dbReference type="Gene3D" id="2.130.10.10">
    <property type="entry name" value="YVTN repeat-like/Quinoprotein amine dehydrogenase"/>
    <property type="match status" value="2"/>
</dbReference>
<keyword evidence="6" id="KW-1185">Reference proteome</keyword>
<dbReference type="SUPFAM" id="SSF52540">
    <property type="entry name" value="P-loop containing nucleoside triphosphate hydrolases"/>
    <property type="match status" value="1"/>
</dbReference>
<dbReference type="Proteomes" id="UP000177625">
    <property type="component" value="Unassembled WGS sequence"/>
</dbReference>
<dbReference type="SUPFAM" id="SSF50998">
    <property type="entry name" value="Quinoprotein alcohol dehydrogenase-like"/>
    <property type="match status" value="1"/>
</dbReference>
<dbReference type="Gene3D" id="3.40.50.300">
    <property type="entry name" value="P-loop containing nucleotide triphosphate hydrolases"/>
    <property type="match status" value="1"/>
</dbReference>
<accession>A0A1E1MKL7</accession>
<evidence type="ECO:0000256" key="2">
    <source>
        <dbReference type="SAM" id="MobiDB-lite"/>
    </source>
</evidence>
<name>A0A1E1MKL7_RHYSE</name>
<dbReference type="SUPFAM" id="SSF101908">
    <property type="entry name" value="Putative isomerase YbhE"/>
    <property type="match status" value="1"/>
</dbReference>
<evidence type="ECO:0000259" key="4">
    <source>
        <dbReference type="Pfam" id="PF24883"/>
    </source>
</evidence>
<dbReference type="InterPro" id="IPR011047">
    <property type="entry name" value="Quinoprotein_ADH-like_sf"/>
</dbReference>
<feature type="compositionally biased region" description="Polar residues" evidence="2">
    <location>
        <begin position="1425"/>
        <end position="1437"/>
    </location>
</feature>
<dbReference type="InterPro" id="IPR001680">
    <property type="entry name" value="WD40_rpt"/>
</dbReference>
<proteinExistence type="predicted"/>
<dbReference type="InterPro" id="IPR054471">
    <property type="entry name" value="GPIID_WHD"/>
</dbReference>
<evidence type="ECO:0000256" key="1">
    <source>
        <dbReference type="ARBA" id="ARBA00022737"/>
    </source>
</evidence>